<evidence type="ECO:0000313" key="3">
    <source>
        <dbReference type="Proteomes" id="UP001375743"/>
    </source>
</evidence>
<keyword evidence="1" id="KW-1133">Transmembrane helix</keyword>
<keyword evidence="1" id="KW-0472">Membrane</keyword>
<keyword evidence="1" id="KW-0812">Transmembrane</keyword>
<keyword evidence="3" id="KW-1185">Reference proteome</keyword>
<dbReference type="PANTHER" id="PTHR30060:SF0">
    <property type="entry name" value="COILED-COIL PROTEIN (DUF2040)-RELATED"/>
    <property type="match status" value="1"/>
</dbReference>
<feature type="transmembrane region" description="Helical" evidence="1">
    <location>
        <begin position="74"/>
        <end position="94"/>
    </location>
</feature>
<reference evidence="2 3" key="1">
    <citation type="submission" date="2024-01" db="EMBL/GenBank/DDBJ databases">
        <title>Multi-omics insights into the function and evolution of sodium benzoate biodegradation pathways in Benzoatithermus flavus gen. nov., sp. nov. from hot spring.</title>
        <authorList>
            <person name="Hu C.-J."/>
            <person name="Li W.-J."/>
        </authorList>
    </citation>
    <scope>NUCLEOTIDE SEQUENCE [LARGE SCALE GENOMIC DNA]</scope>
    <source>
        <strain evidence="2 3">SYSU G07066</strain>
    </source>
</reference>
<comment type="caution">
    <text evidence="2">The sequence shown here is derived from an EMBL/GenBank/DDBJ whole genome shotgun (WGS) entry which is preliminary data.</text>
</comment>
<dbReference type="InterPro" id="IPR005496">
    <property type="entry name" value="Integral_membrane_TerC"/>
</dbReference>
<dbReference type="Pfam" id="PF03741">
    <property type="entry name" value="TerC"/>
    <property type="match status" value="1"/>
</dbReference>
<evidence type="ECO:0000256" key="1">
    <source>
        <dbReference type="SAM" id="Phobius"/>
    </source>
</evidence>
<evidence type="ECO:0000313" key="2">
    <source>
        <dbReference type="EMBL" id="MEK0083266.1"/>
    </source>
</evidence>
<dbReference type="Proteomes" id="UP001375743">
    <property type="component" value="Unassembled WGS sequence"/>
</dbReference>
<sequence>MVGGAIARYIPDIVTTGKDDDAMLELLADPNAWASLLTLTALEIVLGIDNIIFLSIVSGRLPVHQQQMARRIGLGLALLMRIALLASIAWIIGLTQPAFTVLDHEVTWRDLVLGGGGLFLLVKGTMEIHQMAEGHEEGSQAGTASLFAAIVQIVLLDIVFSLDSVITAVGMADDLPVMIAAVVIAIIVMLVASEPVSAFVNRHPTVKMLALSFLLLVGMALVADGLHYHIPRGYLYFAIAFSAGVECLNLIAANARRRRQEQERAAKRRREPGTA</sequence>
<feature type="transmembrane region" description="Helical" evidence="1">
    <location>
        <begin position="234"/>
        <end position="255"/>
    </location>
</feature>
<dbReference type="PANTHER" id="PTHR30060">
    <property type="entry name" value="INNER MEMBRANE PROTEIN"/>
    <property type="match status" value="1"/>
</dbReference>
<feature type="transmembrane region" description="Helical" evidence="1">
    <location>
        <begin position="32"/>
        <end position="53"/>
    </location>
</feature>
<feature type="transmembrane region" description="Helical" evidence="1">
    <location>
        <begin position="175"/>
        <end position="196"/>
    </location>
</feature>
<dbReference type="EMBL" id="JBBLZC010000007">
    <property type="protein sequence ID" value="MEK0083266.1"/>
    <property type="molecule type" value="Genomic_DNA"/>
</dbReference>
<accession>A0ABU8XQX1</accession>
<gene>
    <name evidence="2" type="ORF">U1T56_08880</name>
</gene>
<proteinExistence type="predicted"/>
<protein>
    <submittedName>
        <fullName evidence="2">TerC family protein</fullName>
    </submittedName>
</protein>
<feature type="transmembrane region" description="Helical" evidence="1">
    <location>
        <begin position="208"/>
        <end position="228"/>
    </location>
</feature>
<name>A0ABU8XQX1_9PROT</name>
<organism evidence="2 3">
    <name type="scientific">Benzoatithermus flavus</name>
    <dbReference type="NCBI Taxonomy" id="3108223"/>
    <lineage>
        <taxon>Bacteria</taxon>
        <taxon>Pseudomonadati</taxon>
        <taxon>Pseudomonadota</taxon>
        <taxon>Alphaproteobacteria</taxon>
        <taxon>Geminicoccales</taxon>
        <taxon>Geminicoccaceae</taxon>
        <taxon>Benzoatithermus</taxon>
    </lineage>
</organism>